<feature type="domain" description="Transposase IS116/IS110/IS902 C-terminal" evidence="2">
    <location>
        <begin position="278"/>
        <end position="362"/>
    </location>
</feature>
<gene>
    <name evidence="3" type="ORF">GCM10009576_098310</name>
</gene>
<dbReference type="EMBL" id="BAAAIE010000287">
    <property type="protein sequence ID" value="GAA1005744.1"/>
    <property type="molecule type" value="Genomic_DNA"/>
</dbReference>
<sequence length="415" mass="44660">MTMKVFCGIDWASDHHDVALVDQDGALLARGRIGDDAAGLHQLLDLLTTHGDTEEAPIPVAIETSRGLLVACLRATKRPVYAINPMAAARYRDRHAVARKKSDHLDAMILANILRTDAAAHRPLPHDSELAQAITVLARAQQDAVWDRTQAGNKLRSHLRAYFPGFLTATQPLRDGLSSPIARTLLAAAPTPAQAAKLTRAQLRTLLAKAGRKRGIDTEADRLHTALRAPQMQQLPLVEQAMGHQTTALLRQLEAACTSADNLAQATVASFDTHPDAEIITSFPGLGALTGARVLAEIGDDRSRFTDAKGLKAFAGAAPVTRASGRSVAVLARRVKNQRLASAGYVWAFSALTASPGARAHYDRRRKAKDRHTAAQRNLFNRLLGCLHHCLTHGIHYDEATAFPAPTSPAIEAAA</sequence>
<dbReference type="Pfam" id="PF01548">
    <property type="entry name" value="DEDD_Tnp_IS110"/>
    <property type="match status" value="1"/>
</dbReference>
<dbReference type="Pfam" id="PF02371">
    <property type="entry name" value="Transposase_20"/>
    <property type="match status" value="1"/>
</dbReference>
<name>A0ABN1SUS7_9ACTN</name>
<dbReference type="PANTHER" id="PTHR33055:SF3">
    <property type="entry name" value="PUTATIVE TRANSPOSASE FOR IS117-RELATED"/>
    <property type="match status" value="1"/>
</dbReference>
<dbReference type="NCBIfam" id="NF033542">
    <property type="entry name" value="transpos_IS110"/>
    <property type="match status" value="1"/>
</dbReference>
<organism evidence="3 4">
    <name type="scientific">Streptomyces rhizosphaericus</name>
    <dbReference type="NCBI Taxonomy" id="114699"/>
    <lineage>
        <taxon>Bacteria</taxon>
        <taxon>Bacillati</taxon>
        <taxon>Actinomycetota</taxon>
        <taxon>Actinomycetes</taxon>
        <taxon>Kitasatosporales</taxon>
        <taxon>Streptomycetaceae</taxon>
        <taxon>Streptomyces</taxon>
        <taxon>Streptomyces violaceusniger group</taxon>
    </lineage>
</organism>
<reference evidence="3 4" key="1">
    <citation type="journal article" date="2019" name="Int. J. Syst. Evol. Microbiol.">
        <title>The Global Catalogue of Microorganisms (GCM) 10K type strain sequencing project: providing services to taxonomists for standard genome sequencing and annotation.</title>
        <authorList>
            <consortium name="The Broad Institute Genomics Platform"/>
            <consortium name="The Broad Institute Genome Sequencing Center for Infectious Disease"/>
            <person name="Wu L."/>
            <person name="Ma J."/>
        </authorList>
    </citation>
    <scope>NUCLEOTIDE SEQUENCE [LARGE SCALE GENOMIC DNA]</scope>
    <source>
        <strain evidence="3 4">JCM 11445</strain>
    </source>
</reference>
<evidence type="ECO:0000313" key="3">
    <source>
        <dbReference type="EMBL" id="GAA1005744.1"/>
    </source>
</evidence>
<dbReference type="PANTHER" id="PTHR33055">
    <property type="entry name" value="TRANSPOSASE FOR INSERTION SEQUENCE ELEMENT IS1111A"/>
    <property type="match status" value="1"/>
</dbReference>
<comment type="caution">
    <text evidence="3">The sequence shown here is derived from an EMBL/GenBank/DDBJ whole genome shotgun (WGS) entry which is preliminary data.</text>
</comment>
<dbReference type="InterPro" id="IPR002525">
    <property type="entry name" value="Transp_IS110-like_N"/>
</dbReference>
<keyword evidence="4" id="KW-1185">Reference proteome</keyword>
<dbReference type="InterPro" id="IPR047650">
    <property type="entry name" value="Transpos_IS110"/>
</dbReference>
<protein>
    <submittedName>
        <fullName evidence="3">IS110-like element IS117 family transposase</fullName>
    </submittedName>
</protein>
<proteinExistence type="predicted"/>
<dbReference type="InterPro" id="IPR003346">
    <property type="entry name" value="Transposase_20"/>
</dbReference>
<evidence type="ECO:0000259" key="2">
    <source>
        <dbReference type="Pfam" id="PF02371"/>
    </source>
</evidence>
<evidence type="ECO:0000259" key="1">
    <source>
        <dbReference type="Pfam" id="PF01548"/>
    </source>
</evidence>
<accession>A0ABN1SUS7</accession>
<feature type="domain" description="Transposase IS110-like N-terminal" evidence="1">
    <location>
        <begin position="7"/>
        <end position="164"/>
    </location>
</feature>
<evidence type="ECO:0000313" key="4">
    <source>
        <dbReference type="Proteomes" id="UP001500033"/>
    </source>
</evidence>
<dbReference type="Proteomes" id="UP001500033">
    <property type="component" value="Unassembled WGS sequence"/>
</dbReference>